<organism evidence="1 2">
    <name type="scientific">Irpex rosettiformis</name>
    <dbReference type="NCBI Taxonomy" id="378272"/>
    <lineage>
        <taxon>Eukaryota</taxon>
        <taxon>Fungi</taxon>
        <taxon>Dikarya</taxon>
        <taxon>Basidiomycota</taxon>
        <taxon>Agaricomycotina</taxon>
        <taxon>Agaricomycetes</taxon>
        <taxon>Polyporales</taxon>
        <taxon>Irpicaceae</taxon>
        <taxon>Irpex</taxon>
    </lineage>
</organism>
<name>A0ACB8UH51_9APHY</name>
<reference evidence="1" key="1">
    <citation type="journal article" date="2021" name="Environ. Microbiol.">
        <title>Gene family expansions and transcriptome signatures uncover fungal adaptations to wood decay.</title>
        <authorList>
            <person name="Hage H."/>
            <person name="Miyauchi S."/>
            <person name="Viragh M."/>
            <person name="Drula E."/>
            <person name="Min B."/>
            <person name="Chaduli D."/>
            <person name="Navarro D."/>
            <person name="Favel A."/>
            <person name="Norest M."/>
            <person name="Lesage-Meessen L."/>
            <person name="Balint B."/>
            <person name="Merenyi Z."/>
            <person name="de Eugenio L."/>
            <person name="Morin E."/>
            <person name="Martinez A.T."/>
            <person name="Baldrian P."/>
            <person name="Stursova M."/>
            <person name="Martinez M.J."/>
            <person name="Novotny C."/>
            <person name="Magnuson J.K."/>
            <person name="Spatafora J.W."/>
            <person name="Maurice S."/>
            <person name="Pangilinan J."/>
            <person name="Andreopoulos W."/>
            <person name="LaButti K."/>
            <person name="Hundley H."/>
            <person name="Na H."/>
            <person name="Kuo A."/>
            <person name="Barry K."/>
            <person name="Lipzen A."/>
            <person name="Henrissat B."/>
            <person name="Riley R."/>
            <person name="Ahrendt S."/>
            <person name="Nagy L.G."/>
            <person name="Grigoriev I.V."/>
            <person name="Martin F."/>
            <person name="Rosso M.N."/>
        </authorList>
    </citation>
    <scope>NUCLEOTIDE SEQUENCE</scope>
    <source>
        <strain evidence="1">CBS 384.51</strain>
    </source>
</reference>
<accession>A0ACB8UH51</accession>
<dbReference type="Proteomes" id="UP001055072">
    <property type="component" value="Unassembled WGS sequence"/>
</dbReference>
<sequence length="802" mass="89433">MKDASKVKRTGRSVAKQAGRSTTNHLERSPARSANESGMPSFGEPSRRKAQVKVTYAGRKMQRAYVRRRQSLSSLSSMSSDSEPENGRTKAPLLSFPSSPPEPQSSTLKPKNKHTSLPVPQPSFSSTQHDAQTILASLPLTRTQSLSSLSSLSNTTTNHPGWDIEDHRLVFVRVDHTGNISENSTAVWWPAEVTALGIPMRVTLFGEYPGFSPKSRQRELNVNSSPSVILPFCSRPRQLRFSARTYYASSGLGESLHASPRKKQKTSQADLNSRWCDARNLMLKKYQDMNDGLPLTLSLHVRNEIPDVNSFPDTSQHHSARQSSIGLFSHQSNFEDIFWEPSESPYEIPGELVLAREKRTFTQYWPAKLMEYIPPQKRGEKAQYQVLFYDGKMKKLSEDSDMFYHVSHPNFKSCLLGEDENNYGLHIGERDEDTDLNGHGMISNEDLTVESLRSLSPVPKAAAPLVFASELSVEEQFRYVTPVLSAILTGQYEPARQKHVGFMKGGKQRNTVIEAAWKRGEVTSQEKEELSTCIVGWMRRRQRRQDLGLLPADPFVTIPSPCGVQNEMATHVPDNDESDDSDLTELTESKSTADHTERDPSSEVEAPPSSFITADDPELTQEDIQPDVTITRDGDDGASSDAIHDGHGLIKQEDTVFFAENALATEGHLLTNNSPAVELSLHPSTLTSHRLSLPPPGTVPTFAHLSDLDQFTYCTSVLLPEAILQILLWRNGERKAVDLLPPAEEKRLHCIAEQHASATYWVHDIVKLRHLAEGRLLPTVATSDPADPEGTPGNRMLRPRRK</sequence>
<comment type="caution">
    <text evidence="1">The sequence shown here is derived from an EMBL/GenBank/DDBJ whole genome shotgun (WGS) entry which is preliminary data.</text>
</comment>
<keyword evidence="2" id="KW-1185">Reference proteome</keyword>
<proteinExistence type="predicted"/>
<dbReference type="EMBL" id="MU274901">
    <property type="protein sequence ID" value="KAI0093757.1"/>
    <property type="molecule type" value="Genomic_DNA"/>
</dbReference>
<evidence type="ECO:0000313" key="1">
    <source>
        <dbReference type="EMBL" id="KAI0093757.1"/>
    </source>
</evidence>
<protein>
    <submittedName>
        <fullName evidence="1">Uncharacterized protein</fullName>
    </submittedName>
</protein>
<gene>
    <name evidence="1" type="ORF">BDY19DRAFT_989301</name>
</gene>
<evidence type="ECO:0000313" key="2">
    <source>
        <dbReference type="Proteomes" id="UP001055072"/>
    </source>
</evidence>